<sequence>MSAYVLPLFIIFVLVVGFCKRVPVYGSFVSGVKQAIELLLSVMPYFCAILIAVELFSVSGLADKLQNALSPLFSALGIPPELTRLVIVRPLSGNGSLAILGEMIEQYGADSYVARCACAVAGAGETTFYVAAIYFSTVRESKLRYAVPVALIASLVGAVTACALVR</sequence>
<accession>A0A9D1MMP0</accession>
<proteinExistence type="predicted"/>
<dbReference type="Pfam" id="PF07670">
    <property type="entry name" value="Gate"/>
    <property type="match status" value="1"/>
</dbReference>
<feature type="domain" description="Nucleoside transporter/FeoB GTPase Gate" evidence="2">
    <location>
        <begin position="39"/>
        <end position="138"/>
    </location>
</feature>
<organism evidence="3 4">
    <name type="scientific">Candidatus Caccalectryoclostridium excrementigallinarum</name>
    <dbReference type="NCBI Taxonomy" id="2840710"/>
    <lineage>
        <taxon>Bacteria</taxon>
        <taxon>Bacillati</taxon>
        <taxon>Bacillota</taxon>
        <taxon>Clostridia</taxon>
        <taxon>Christensenellales</taxon>
        <taxon>Christensenellaceae</taxon>
        <taxon>Christensenellaceae incertae sedis</taxon>
        <taxon>Candidatus Caccalectryoclostridium</taxon>
    </lineage>
</organism>
<evidence type="ECO:0000313" key="4">
    <source>
        <dbReference type="Proteomes" id="UP000824145"/>
    </source>
</evidence>
<dbReference type="AlphaFoldDB" id="A0A9D1MMP0"/>
<dbReference type="PANTHER" id="PTHR35793">
    <property type="entry name" value="INNER MEMBRANE PROTEIN YJIG"/>
    <property type="match status" value="1"/>
</dbReference>
<evidence type="ECO:0000259" key="2">
    <source>
        <dbReference type="Pfam" id="PF07670"/>
    </source>
</evidence>
<keyword evidence="1" id="KW-0812">Transmembrane</keyword>
<reference evidence="3" key="2">
    <citation type="journal article" date="2021" name="PeerJ">
        <title>Extensive microbial diversity within the chicken gut microbiome revealed by metagenomics and culture.</title>
        <authorList>
            <person name="Gilroy R."/>
            <person name="Ravi A."/>
            <person name="Getino M."/>
            <person name="Pursley I."/>
            <person name="Horton D.L."/>
            <person name="Alikhan N.F."/>
            <person name="Baker D."/>
            <person name="Gharbi K."/>
            <person name="Hall N."/>
            <person name="Watson M."/>
            <person name="Adriaenssens E.M."/>
            <person name="Foster-Nyarko E."/>
            <person name="Jarju S."/>
            <person name="Secka A."/>
            <person name="Antonio M."/>
            <person name="Oren A."/>
            <person name="Chaudhuri R.R."/>
            <person name="La Ragione R."/>
            <person name="Hildebrand F."/>
            <person name="Pallen M.J."/>
        </authorList>
    </citation>
    <scope>NUCLEOTIDE SEQUENCE</scope>
    <source>
        <strain evidence="3">9366</strain>
    </source>
</reference>
<gene>
    <name evidence="3" type="ORF">IAB07_03505</name>
</gene>
<keyword evidence="1" id="KW-0472">Membrane</keyword>
<feature type="transmembrane region" description="Helical" evidence="1">
    <location>
        <begin position="43"/>
        <end position="62"/>
    </location>
</feature>
<name>A0A9D1MMP0_9FIRM</name>
<dbReference type="Proteomes" id="UP000824145">
    <property type="component" value="Unassembled WGS sequence"/>
</dbReference>
<dbReference type="PANTHER" id="PTHR35793:SF2">
    <property type="entry name" value="INNER MEMBRANE PROTEIN YJIG"/>
    <property type="match status" value="1"/>
</dbReference>
<dbReference type="GO" id="GO:0005886">
    <property type="term" value="C:plasma membrane"/>
    <property type="evidence" value="ECO:0007669"/>
    <property type="project" value="TreeGrafter"/>
</dbReference>
<feature type="transmembrane region" description="Helical" evidence="1">
    <location>
        <begin position="112"/>
        <end position="133"/>
    </location>
</feature>
<dbReference type="EMBL" id="DVNJ01000018">
    <property type="protein sequence ID" value="HIU62819.1"/>
    <property type="molecule type" value="Genomic_DNA"/>
</dbReference>
<protein>
    <submittedName>
        <fullName evidence="3">Spore maturation protein</fullName>
    </submittedName>
</protein>
<evidence type="ECO:0000256" key="1">
    <source>
        <dbReference type="SAM" id="Phobius"/>
    </source>
</evidence>
<reference evidence="3" key="1">
    <citation type="submission" date="2020-10" db="EMBL/GenBank/DDBJ databases">
        <authorList>
            <person name="Gilroy R."/>
        </authorList>
    </citation>
    <scope>NUCLEOTIDE SEQUENCE</scope>
    <source>
        <strain evidence="3">9366</strain>
    </source>
</reference>
<feature type="transmembrane region" description="Helical" evidence="1">
    <location>
        <begin position="145"/>
        <end position="165"/>
    </location>
</feature>
<dbReference type="InterPro" id="IPR052549">
    <property type="entry name" value="SpmB"/>
</dbReference>
<dbReference type="InterPro" id="IPR011642">
    <property type="entry name" value="Gate_dom"/>
</dbReference>
<keyword evidence="1" id="KW-1133">Transmembrane helix</keyword>
<comment type="caution">
    <text evidence="3">The sequence shown here is derived from an EMBL/GenBank/DDBJ whole genome shotgun (WGS) entry which is preliminary data.</text>
</comment>
<evidence type="ECO:0000313" key="3">
    <source>
        <dbReference type="EMBL" id="HIU62819.1"/>
    </source>
</evidence>